<evidence type="ECO:0000313" key="2">
    <source>
        <dbReference type="Proteomes" id="UP000289738"/>
    </source>
</evidence>
<dbReference type="AlphaFoldDB" id="A0A445BYR8"/>
<evidence type="ECO:0008006" key="3">
    <source>
        <dbReference type="Google" id="ProtNLM"/>
    </source>
</evidence>
<evidence type="ECO:0000313" key="1">
    <source>
        <dbReference type="EMBL" id="RYR43905.1"/>
    </source>
</evidence>
<protein>
    <recommendedName>
        <fullName evidence="3">Aminotransferase-like plant mobile domain-containing protein</fullName>
    </recommendedName>
</protein>
<organism evidence="1 2">
    <name type="scientific">Arachis hypogaea</name>
    <name type="common">Peanut</name>
    <dbReference type="NCBI Taxonomy" id="3818"/>
    <lineage>
        <taxon>Eukaryota</taxon>
        <taxon>Viridiplantae</taxon>
        <taxon>Streptophyta</taxon>
        <taxon>Embryophyta</taxon>
        <taxon>Tracheophyta</taxon>
        <taxon>Spermatophyta</taxon>
        <taxon>Magnoliopsida</taxon>
        <taxon>eudicotyledons</taxon>
        <taxon>Gunneridae</taxon>
        <taxon>Pentapetalae</taxon>
        <taxon>rosids</taxon>
        <taxon>fabids</taxon>
        <taxon>Fabales</taxon>
        <taxon>Fabaceae</taxon>
        <taxon>Papilionoideae</taxon>
        <taxon>50 kb inversion clade</taxon>
        <taxon>dalbergioids sensu lato</taxon>
        <taxon>Dalbergieae</taxon>
        <taxon>Pterocarpus clade</taxon>
        <taxon>Arachis</taxon>
    </lineage>
</organism>
<keyword evidence="2" id="KW-1185">Reference proteome</keyword>
<accession>A0A445BYR8</accession>
<comment type="caution">
    <text evidence="1">The sequence shown here is derived from an EMBL/GenBank/DDBJ whole genome shotgun (WGS) entry which is preliminary data.</text>
</comment>
<gene>
    <name evidence="1" type="ORF">Ahy_A08g040295</name>
</gene>
<proteinExistence type="predicted"/>
<dbReference type="Proteomes" id="UP000289738">
    <property type="component" value="Chromosome A08"/>
</dbReference>
<reference evidence="1 2" key="1">
    <citation type="submission" date="2019-01" db="EMBL/GenBank/DDBJ databases">
        <title>Sequencing of cultivated peanut Arachis hypogaea provides insights into genome evolution and oil improvement.</title>
        <authorList>
            <person name="Chen X."/>
        </authorList>
    </citation>
    <scope>NUCLEOTIDE SEQUENCE [LARGE SCALE GENOMIC DNA]</scope>
    <source>
        <strain evidence="2">cv. Fuhuasheng</strain>
        <tissue evidence="1">Leaves</tissue>
    </source>
</reference>
<name>A0A445BYR8_ARAHY</name>
<sequence length="47" mass="5307">MPFGECTITLQDVAYHLGLSIDGHYVSGCLIDFQTYIQGGRPAWVWF</sequence>
<dbReference type="EMBL" id="SDMP01000008">
    <property type="protein sequence ID" value="RYR43905.1"/>
    <property type="molecule type" value="Genomic_DNA"/>
</dbReference>